<accession>A0A4V2IV54</accession>
<evidence type="ECO:0000256" key="1">
    <source>
        <dbReference type="ARBA" id="ARBA00004442"/>
    </source>
</evidence>
<evidence type="ECO:0000256" key="3">
    <source>
        <dbReference type="ARBA" id="ARBA00022692"/>
    </source>
</evidence>
<dbReference type="RefSeq" id="WP_130841006.1">
    <property type="nucleotide sequence ID" value="NZ_SIJL01000004.1"/>
</dbReference>
<organism evidence="9 10">
    <name type="scientific">Thermus thermamylovorans</name>
    <dbReference type="NCBI Taxonomy" id="2509362"/>
    <lineage>
        <taxon>Bacteria</taxon>
        <taxon>Thermotogati</taxon>
        <taxon>Deinococcota</taxon>
        <taxon>Deinococci</taxon>
        <taxon>Thermales</taxon>
        <taxon>Thermaceae</taxon>
        <taxon>Thermus</taxon>
    </lineage>
</organism>
<dbReference type="AlphaFoldDB" id="A0A4V2IV54"/>
<keyword evidence="4" id="KW-0472">Membrane</keyword>
<evidence type="ECO:0000313" key="10">
    <source>
        <dbReference type="Proteomes" id="UP000292858"/>
    </source>
</evidence>
<keyword evidence="8" id="KW-0732">Signal</keyword>
<dbReference type="PANTHER" id="PTHR30026">
    <property type="entry name" value="OUTER MEMBRANE PROTEIN TOLC"/>
    <property type="match status" value="1"/>
</dbReference>
<comment type="caution">
    <text evidence="9">The sequence shown here is derived from an EMBL/GenBank/DDBJ whole genome shotgun (WGS) entry which is preliminary data.</text>
</comment>
<evidence type="ECO:0000256" key="4">
    <source>
        <dbReference type="ARBA" id="ARBA00023136"/>
    </source>
</evidence>
<dbReference type="Gene3D" id="1.20.1600.10">
    <property type="entry name" value="Outer membrane efflux proteins (OEP)"/>
    <property type="match status" value="1"/>
</dbReference>
<feature type="coiled-coil region" evidence="6">
    <location>
        <begin position="310"/>
        <end position="405"/>
    </location>
</feature>
<proteinExistence type="predicted"/>
<feature type="chain" id="PRO_5020687683" evidence="8">
    <location>
        <begin position="22"/>
        <end position="421"/>
    </location>
</feature>
<dbReference type="InterPro" id="IPR051906">
    <property type="entry name" value="TolC-like"/>
</dbReference>
<gene>
    <name evidence="9" type="ORF">ETP66_04410</name>
</gene>
<feature type="signal peptide" evidence="8">
    <location>
        <begin position="1"/>
        <end position="21"/>
    </location>
</feature>
<dbReference type="Proteomes" id="UP000292858">
    <property type="component" value="Unassembled WGS sequence"/>
</dbReference>
<dbReference type="GO" id="GO:0015288">
    <property type="term" value="F:porin activity"/>
    <property type="evidence" value="ECO:0007669"/>
    <property type="project" value="TreeGrafter"/>
</dbReference>
<dbReference type="PANTHER" id="PTHR30026:SF20">
    <property type="entry name" value="OUTER MEMBRANE PROTEIN TOLC"/>
    <property type="match status" value="1"/>
</dbReference>
<dbReference type="GO" id="GO:0015562">
    <property type="term" value="F:efflux transmembrane transporter activity"/>
    <property type="evidence" value="ECO:0007669"/>
    <property type="project" value="InterPro"/>
</dbReference>
<comment type="subcellular location">
    <subcellularLocation>
        <location evidence="1">Cell outer membrane</location>
    </subcellularLocation>
</comment>
<evidence type="ECO:0000256" key="6">
    <source>
        <dbReference type="SAM" id="Coils"/>
    </source>
</evidence>
<feature type="coiled-coil region" evidence="6">
    <location>
        <begin position="165"/>
        <end position="192"/>
    </location>
</feature>
<sequence>MARLLSLALLLLPALAQGAFAPLADHPLRRQAEALLLAAQKGLEAQTTPLALNLQGNYARLGYECTPPALCPGLPGEARALTLALVLTPFPFGEVADGVARGRLGVRRAELAYRRVLTGLQAQAVAAHGRYQEARLGLRLAEGGVELAQKALEAARTRGANPREVREAELALLEAQSRLEEARRGLELARRAAEGLVDLEAPLPEIPPPQGTTPLALEEARLALLEAETALRSAGRGLLPTLQGSYLLYPSGQDTLALTLSSRTLQPTLSYTRQDPPRPPTAVPGGSYRVREELRLSLSLTLSPALFAALEAAEAQAQGAREALRAAEAQARLQEASLQAALAGAERALAQARARLEAEERSLEEARRRLELGLESPLGLLQAELARMQAELNRLRAENERRNRIMELYQFYGEILPEVTR</sequence>
<dbReference type="GO" id="GO:0009279">
    <property type="term" value="C:cell outer membrane"/>
    <property type="evidence" value="ECO:0007669"/>
    <property type="project" value="UniProtKB-SubCell"/>
</dbReference>
<protein>
    <submittedName>
        <fullName evidence="9">TolC family protein</fullName>
    </submittedName>
</protein>
<keyword evidence="2" id="KW-1134">Transmembrane beta strand</keyword>
<dbReference type="EMBL" id="SIJL01000004">
    <property type="protein sequence ID" value="TBH21024.1"/>
    <property type="molecule type" value="Genomic_DNA"/>
</dbReference>
<evidence type="ECO:0000256" key="8">
    <source>
        <dbReference type="SAM" id="SignalP"/>
    </source>
</evidence>
<reference evidence="9 10" key="1">
    <citation type="submission" date="2019-02" db="EMBL/GenBank/DDBJ databases">
        <title>Thermus sp. a novel from hot spring.</title>
        <authorList>
            <person name="Zhao Z."/>
        </authorList>
    </citation>
    <scope>NUCLEOTIDE SEQUENCE [LARGE SCALE GENOMIC DNA]</scope>
    <source>
        <strain evidence="9 10">CFH 72773T</strain>
    </source>
</reference>
<dbReference type="OrthoDB" id="25143at2"/>
<keyword evidence="10" id="KW-1185">Reference proteome</keyword>
<evidence type="ECO:0000256" key="5">
    <source>
        <dbReference type="ARBA" id="ARBA00023237"/>
    </source>
</evidence>
<keyword evidence="6" id="KW-0175">Coiled coil</keyword>
<evidence type="ECO:0000256" key="2">
    <source>
        <dbReference type="ARBA" id="ARBA00022452"/>
    </source>
</evidence>
<dbReference type="GO" id="GO:1990281">
    <property type="term" value="C:efflux pump complex"/>
    <property type="evidence" value="ECO:0007669"/>
    <property type="project" value="TreeGrafter"/>
</dbReference>
<feature type="region of interest" description="Disordered" evidence="7">
    <location>
        <begin position="267"/>
        <end position="286"/>
    </location>
</feature>
<dbReference type="SUPFAM" id="SSF56954">
    <property type="entry name" value="Outer membrane efflux proteins (OEP)"/>
    <property type="match status" value="1"/>
</dbReference>
<name>A0A4V2IV54_9DEIN</name>
<keyword evidence="3" id="KW-0812">Transmembrane</keyword>
<evidence type="ECO:0000256" key="7">
    <source>
        <dbReference type="SAM" id="MobiDB-lite"/>
    </source>
</evidence>
<keyword evidence="5" id="KW-0998">Cell outer membrane</keyword>
<evidence type="ECO:0000313" key="9">
    <source>
        <dbReference type="EMBL" id="TBH21024.1"/>
    </source>
</evidence>